<comment type="caution">
    <text evidence="2">The sequence shown here is derived from an EMBL/GenBank/DDBJ whole genome shotgun (WGS) entry which is preliminary data.</text>
</comment>
<dbReference type="OrthoDB" id="9633945at2759"/>
<feature type="compositionally biased region" description="Low complexity" evidence="1">
    <location>
        <begin position="94"/>
        <end position="104"/>
    </location>
</feature>
<sequence>MSICESDNFIPIPSHDDCPRHSPYPKISPRLSNCTKNVSRHVPFPEGDIKYSLSELAGLRSITSSKSSLTSSMYPPMDSNLTSTPQSSIPPTPSSEWSFTSSSPPKEDLRCSSSPQDGALKVHHSSKQGGKASTSDKRTARHNLSLKRASPLLLLPRETADPPDLMRRATEVLSLPKVSLDFPNLPKPNLKRAPLTKQIFRLPVQNMREPHYFYYYQKKTQMCMLFSKCHENFPCSPRMLQLIYK</sequence>
<evidence type="ECO:0000313" key="3">
    <source>
        <dbReference type="Proteomes" id="UP000092124"/>
    </source>
</evidence>
<organism evidence="2 3">
    <name type="scientific">Neotoma lepida</name>
    <name type="common">Desert woodrat</name>
    <dbReference type="NCBI Taxonomy" id="56216"/>
    <lineage>
        <taxon>Eukaryota</taxon>
        <taxon>Metazoa</taxon>
        <taxon>Chordata</taxon>
        <taxon>Craniata</taxon>
        <taxon>Vertebrata</taxon>
        <taxon>Euteleostomi</taxon>
        <taxon>Mammalia</taxon>
        <taxon>Eutheria</taxon>
        <taxon>Euarchontoglires</taxon>
        <taxon>Glires</taxon>
        <taxon>Rodentia</taxon>
        <taxon>Myomorpha</taxon>
        <taxon>Muroidea</taxon>
        <taxon>Cricetidae</taxon>
        <taxon>Neotominae</taxon>
        <taxon>Neotoma</taxon>
    </lineage>
</organism>
<accession>A0A1A6HVL8</accession>
<evidence type="ECO:0000256" key="1">
    <source>
        <dbReference type="SAM" id="MobiDB-lite"/>
    </source>
</evidence>
<proteinExistence type="predicted"/>
<keyword evidence="3" id="KW-1185">Reference proteome</keyword>
<protein>
    <submittedName>
        <fullName evidence="2">Uncharacterized protein</fullName>
    </submittedName>
</protein>
<dbReference type="EMBL" id="LZPO01009395">
    <property type="protein sequence ID" value="OBS81782.1"/>
    <property type="molecule type" value="Genomic_DNA"/>
</dbReference>
<reference evidence="2 3" key="1">
    <citation type="submission" date="2016-06" db="EMBL/GenBank/DDBJ databases">
        <title>The Draft Genome Sequence and Annotation of the Desert Woodrat Neotoma lepida.</title>
        <authorList>
            <person name="Campbell M."/>
            <person name="Oakeson K.F."/>
            <person name="Yandell M."/>
            <person name="Halpert J.R."/>
            <person name="Dearing D."/>
        </authorList>
    </citation>
    <scope>NUCLEOTIDE SEQUENCE [LARGE SCALE GENOMIC DNA]</scope>
    <source>
        <strain evidence="2">417</strain>
        <tissue evidence="2">Liver</tissue>
    </source>
</reference>
<evidence type="ECO:0000313" key="2">
    <source>
        <dbReference type="EMBL" id="OBS81782.1"/>
    </source>
</evidence>
<dbReference type="AlphaFoldDB" id="A0A1A6HVL8"/>
<dbReference type="Proteomes" id="UP000092124">
    <property type="component" value="Unassembled WGS sequence"/>
</dbReference>
<feature type="region of interest" description="Disordered" evidence="1">
    <location>
        <begin position="65"/>
        <end position="142"/>
    </location>
</feature>
<gene>
    <name evidence="2" type="ORF">A6R68_24228</name>
</gene>
<name>A0A1A6HVL8_NEOLE</name>